<dbReference type="KEGG" id="ppu:PP_3115"/>
<evidence type="ECO:0000259" key="1">
    <source>
        <dbReference type="Pfam" id="PF20008"/>
    </source>
</evidence>
<proteinExistence type="predicted"/>
<keyword evidence="3" id="KW-1185">Reference proteome</keyword>
<dbReference type="STRING" id="160488.PP_3115"/>
<dbReference type="EMBL" id="AE015451">
    <property type="protein sequence ID" value="AAN68723.1"/>
    <property type="molecule type" value="Genomic_DNA"/>
</dbReference>
<feature type="domain" description="DUF6429" evidence="1">
    <location>
        <begin position="22"/>
        <end position="91"/>
    </location>
</feature>
<dbReference type="BioCyc" id="PPUT160488:G1G01-3331-MONOMER"/>
<dbReference type="Proteomes" id="UP000000556">
    <property type="component" value="Chromosome"/>
</dbReference>
<dbReference type="PATRIC" id="fig|160488.4.peg.3306"/>
<dbReference type="eggNOG" id="ENOG5032Y36">
    <property type="taxonomic scope" value="Bacteria"/>
</dbReference>
<evidence type="ECO:0000313" key="2">
    <source>
        <dbReference type="EMBL" id="AAN68723.1"/>
    </source>
</evidence>
<dbReference type="AlphaFoldDB" id="Q88I85"/>
<organism evidence="2 3">
    <name type="scientific">Pseudomonas putida (strain ATCC 47054 / DSM 6125 / CFBP 8728 / NCIMB 11950 / KT2440)</name>
    <dbReference type="NCBI Taxonomy" id="160488"/>
    <lineage>
        <taxon>Bacteria</taxon>
        <taxon>Pseudomonadati</taxon>
        <taxon>Pseudomonadota</taxon>
        <taxon>Gammaproteobacteria</taxon>
        <taxon>Pseudomonadales</taxon>
        <taxon>Pseudomonadaceae</taxon>
        <taxon>Pseudomonas</taxon>
    </lineage>
</organism>
<dbReference type="InterPro" id="IPR045489">
    <property type="entry name" value="DUF6429"/>
</dbReference>
<accession>Q88I85</accession>
<protein>
    <submittedName>
        <fullName evidence="2">Transposase</fullName>
    </submittedName>
</protein>
<dbReference type="HOGENOM" id="CLU_175573_1_0_6"/>
<dbReference type="Pfam" id="PF20008">
    <property type="entry name" value="DUF6429"/>
    <property type="match status" value="1"/>
</dbReference>
<evidence type="ECO:0000313" key="3">
    <source>
        <dbReference type="Proteomes" id="UP000000556"/>
    </source>
</evidence>
<reference evidence="2 3" key="1">
    <citation type="journal article" date="2002" name="Environ. Microbiol.">
        <title>Complete genome sequence and comparative analysis of the metabolically versatile Pseudomonas putida KT2440.</title>
        <authorList>
            <person name="Nelson K.E."/>
            <person name="Weinel C."/>
            <person name="Paulsen I.T."/>
            <person name="Dodson R.J."/>
            <person name="Hilbert H."/>
            <person name="Martins dos Santos V.A."/>
            <person name="Fouts D.E."/>
            <person name="Gill S.R."/>
            <person name="Pop M."/>
            <person name="Holmes M."/>
            <person name="Brinkac L."/>
            <person name="Beanan M."/>
            <person name="DeBoy R.T."/>
            <person name="Daugherty S."/>
            <person name="Kolonay J."/>
            <person name="Madupu R."/>
            <person name="Nelson W."/>
            <person name="White O."/>
            <person name="Peterson J."/>
            <person name="Khouri H."/>
            <person name="Hance I."/>
            <person name="Chris Lee P."/>
            <person name="Holtzapple E."/>
            <person name="Scanlan D."/>
            <person name="Tran K."/>
            <person name="Moazzez A."/>
            <person name="Utterback T."/>
            <person name="Rizzo M."/>
            <person name="Lee K."/>
            <person name="Kosack D."/>
            <person name="Moestl D."/>
            <person name="Wedler H."/>
            <person name="Lauber J."/>
            <person name="Stjepandic D."/>
            <person name="Hoheisel J."/>
            <person name="Straetz M."/>
            <person name="Heim S."/>
            <person name="Kiewitz C."/>
            <person name="Eisen J.A."/>
            <person name="Timmis K.N."/>
            <person name="Dusterhoft A."/>
            <person name="Tummler B."/>
            <person name="Fraser C.M."/>
        </authorList>
    </citation>
    <scope>NUCLEOTIDE SEQUENCE [LARGE SCALE GENOMIC DNA]</scope>
    <source>
        <strain evidence="3">ATCC 47054 / DSM 6125 / CFBP 8728 / NCIMB 11950 / KT2440</strain>
    </source>
</reference>
<name>Q88I85_PSEPK</name>
<gene>
    <name evidence="2" type="ordered locus">PP_3115</name>
</gene>
<sequence length="104" mass="11526">MGQKGAYEALKDKSGVTTMEYDEKLIEDAVLALLAAYSSDKGNAWKGFDFEIMNRLHEQGFISDPVNRNKSIWLTAEGLERGRQLADQLFGLKSQAGQVPDSNT</sequence>
<dbReference type="PaxDb" id="160488-PP_3115"/>
<dbReference type="OrthoDB" id="8912983at2"/>
<reference evidence="2 3" key="2">
    <citation type="journal article" date="2016" name="Environ. Microbiol.">
        <title>The revisited genome of Pseudomonas putida KT2440 enlightens its value as a robust metabolic chassis.</title>
        <authorList>
            <person name="Belda E."/>
            <person name="van Heck R.G."/>
            <person name="Lopez-Sanchez M.J."/>
            <person name="Cruveiller S."/>
            <person name="Barbe V."/>
            <person name="Fraser C."/>
            <person name="Klenk H.P."/>
            <person name="Petersen J."/>
            <person name="Morgat A."/>
            <person name="Nikel P.I."/>
            <person name="Vallenet D."/>
            <person name="Rouy Z."/>
            <person name="Sekowska A."/>
            <person name="Martins Dos Santos V.A."/>
            <person name="de Lorenzo V."/>
            <person name="Danchin A."/>
            <person name="Medigue C."/>
        </authorList>
    </citation>
    <scope>NUCLEOTIDE SEQUENCE [LARGE SCALE GENOMIC DNA]</scope>
    <source>
        <strain evidence="3">ATCC 47054 / DSM 6125 / CFBP 8728 / NCIMB 11950 / KT2440</strain>
    </source>
</reference>